<dbReference type="OrthoDB" id="282886at2"/>
<dbReference type="RefSeq" id="WP_125083455.1">
    <property type="nucleotide sequence ID" value="NZ_CP034248.1"/>
</dbReference>
<dbReference type="Pfam" id="PF10694">
    <property type="entry name" value="DUF2500"/>
    <property type="match status" value="1"/>
</dbReference>
<keyword evidence="1" id="KW-0812">Transmembrane</keyword>
<keyword evidence="3" id="KW-1185">Reference proteome</keyword>
<accession>A0A3Q8S5G8</accession>
<protein>
    <submittedName>
        <fullName evidence="2">DUF2500 domain-containing protein</fullName>
    </submittedName>
</protein>
<evidence type="ECO:0000313" key="3">
    <source>
        <dbReference type="Proteomes" id="UP000273145"/>
    </source>
</evidence>
<dbReference type="InterPro" id="IPR019635">
    <property type="entry name" value="DUF2500"/>
</dbReference>
<reference evidence="2 3" key="1">
    <citation type="submission" date="2018-11" db="EMBL/GenBank/DDBJ databases">
        <title>Genome sequencing of Paenibacillus lentus DSM25539(T).</title>
        <authorList>
            <person name="Kook J.-K."/>
            <person name="Park S.-N."/>
            <person name="Lim Y.K."/>
        </authorList>
    </citation>
    <scope>NUCLEOTIDE SEQUENCE [LARGE SCALE GENOMIC DNA]</scope>
    <source>
        <strain evidence="2 3">DSM 25539</strain>
    </source>
</reference>
<dbReference type="Gene3D" id="2.40.50.660">
    <property type="match status" value="1"/>
</dbReference>
<keyword evidence="1" id="KW-1133">Transmembrane helix</keyword>
<dbReference type="Proteomes" id="UP000273145">
    <property type="component" value="Chromosome"/>
</dbReference>
<organism evidence="2 3">
    <name type="scientific">Paenibacillus lentus</name>
    <dbReference type="NCBI Taxonomy" id="1338368"/>
    <lineage>
        <taxon>Bacteria</taxon>
        <taxon>Bacillati</taxon>
        <taxon>Bacillota</taxon>
        <taxon>Bacilli</taxon>
        <taxon>Bacillales</taxon>
        <taxon>Paenibacillaceae</taxon>
        <taxon>Paenibacillus</taxon>
    </lineage>
</organism>
<dbReference type="EMBL" id="CP034248">
    <property type="protein sequence ID" value="AZK47428.1"/>
    <property type="molecule type" value="Genomic_DNA"/>
</dbReference>
<feature type="transmembrane region" description="Helical" evidence="1">
    <location>
        <begin position="14"/>
        <end position="35"/>
    </location>
</feature>
<dbReference type="AlphaFoldDB" id="A0A3Q8S5G8"/>
<evidence type="ECO:0000313" key="2">
    <source>
        <dbReference type="EMBL" id="AZK47428.1"/>
    </source>
</evidence>
<sequence>MQSWVEMFSVMNTALPIFFIIILGIILISVGRGILRYASNSKQPLLIVPTIIVGKRTEVSHRLNTDTAVSHTDSRYFITFEVESGDRLEFAVTGQEYGQCAEGDQGKLSFQGKRYLGFERLARSSMTIDEGEHDYRRNY</sequence>
<evidence type="ECO:0000256" key="1">
    <source>
        <dbReference type="SAM" id="Phobius"/>
    </source>
</evidence>
<proteinExistence type="predicted"/>
<dbReference type="KEGG" id="plen:EIM92_15750"/>
<gene>
    <name evidence="2" type="ORF">EIM92_15750</name>
</gene>
<name>A0A3Q8S5G8_9BACL</name>
<keyword evidence="1" id="KW-0472">Membrane</keyword>